<evidence type="ECO:0000256" key="7">
    <source>
        <dbReference type="ARBA" id="ARBA00048782"/>
    </source>
</evidence>
<protein>
    <recommendedName>
        <fullName evidence="2">peptide-methionine (S)-S-oxide reductase</fullName>
        <ecNumber evidence="2">1.8.4.11</ecNumber>
    </recommendedName>
    <alternativeName>
        <fullName evidence="5">Peptide-methionine (S)-S-oxide reductase</fullName>
    </alternativeName>
    <alternativeName>
        <fullName evidence="4">Protein-methionine-S-oxide reductase</fullName>
    </alternativeName>
</protein>
<dbReference type="Pfam" id="PF01625">
    <property type="entry name" value="PMSR"/>
    <property type="match status" value="1"/>
</dbReference>
<proteinExistence type="inferred from homology"/>
<dbReference type="Gene3D" id="3.30.1060.10">
    <property type="entry name" value="Peptide methionine sulphoxide reductase MsrA"/>
    <property type="match status" value="1"/>
</dbReference>
<dbReference type="InterPro" id="IPR036509">
    <property type="entry name" value="Met_Sox_Rdtase_MsrA_sf"/>
</dbReference>
<dbReference type="EC" id="1.8.4.11" evidence="2"/>
<dbReference type="InterPro" id="IPR050162">
    <property type="entry name" value="MsrA_MetSO_reductase"/>
</dbReference>
<dbReference type="HAMAP" id="MF_01401">
    <property type="entry name" value="MsrA"/>
    <property type="match status" value="1"/>
</dbReference>
<evidence type="ECO:0000259" key="8">
    <source>
        <dbReference type="Pfam" id="PF01625"/>
    </source>
</evidence>
<dbReference type="SUPFAM" id="SSF55068">
    <property type="entry name" value="Peptide methionine sulfoxide reductase"/>
    <property type="match status" value="1"/>
</dbReference>
<comment type="caution">
    <text evidence="9">The sequence shown here is derived from an EMBL/GenBank/DDBJ whole genome shotgun (WGS) entry which is preliminary data.</text>
</comment>
<keyword evidence="10" id="KW-1185">Reference proteome</keyword>
<evidence type="ECO:0000313" key="9">
    <source>
        <dbReference type="EMBL" id="GBG92002.1"/>
    </source>
</evidence>
<keyword evidence="3" id="KW-0560">Oxidoreductase</keyword>
<dbReference type="Proteomes" id="UP000265515">
    <property type="component" value="Unassembled WGS sequence"/>
</dbReference>
<evidence type="ECO:0000256" key="4">
    <source>
        <dbReference type="ARBA" id="ARBA00030273"/>
    </source>
</evidence>
<comment type="catalytic activity">
    <reaction evidence="6">
        <text>L-methionyl-[protein] + [thioredoxin]-disulfide + H2O = L-methionyl-(S)-S-oxide-[protein] + [thioredoxin]-dithiol</text>
        <dbReference type="Rhea" id="RHEA:14217"/>
        <dbReference type="Rhea" id="RHEA-COMP:10698"/>
        <dbReference type="Rhea" id="RHEA-COMP:10700"/>
        <dbReference type="Rhea" id="RHEA-COMP:12313"/>
        <dbReference type="Rhea" id="RHEA-COMP:12315"/>
        <dbReference type="ChEBI" id="CHEBI:15377"/>
        <dbReference type="ChEBI" id="CHEBI:16044"/>
        <dbReference type="ChEBI" id="CHEBI:29950"/>
        <dbReference type="ChEBI" id="CHEBI:44120"/>
        <dbReference type="ChEBI" id="CHEBI:50058"/>
        <dbReference type="EC" id="1.8.4.11"/>
    </reaction>
</comment>
<dbReference type="EMBL" id="BFEA01000984">
    <property type="protein sequence ID" value="GBG92002.1"/>
    <property type="molecule type" value="Genomic_DNA"/>
</dbReference>
<name>A0A388MC05_CHABU</name>
<dbReference type="PANTHER" id="PTHR42799:SF2">
    <property type="entry name" value="MITOCHONDRIAL PEPTIDE METHIONINE SULFOXIDE REDUCTASE"/>
    <property type="match status" value="1"/>
</dbReference>
<comment type="catalytic activity">
    <reaction evidence="7">
        <text>[thioredoxin]-disulfide + L-methionine + H2O = L-methionine (S)-S-oxide + [thioredoxin]-dithiol</text>
        <dbReference type="Rhea" id="RHEA:19993"/>
        <dbReference type="Rhea" id="RHEA-COMP:10698"/>
        <dbReference type="Rhea" id="RHEA-COMP:10700"/>
        <dbReference type="ChEBI" id="CHEBI:15377"/>
        <dbReference type="ChEBI" id="CHEBI:29950"/>
        <dbReference type="ChEBI" id="CHEBI:50058"/>
        <dbReference type="ChEBI" id="CHEBI:57844"/>
        <dbReference type="ChEBI" id="CHEBI:58772"/>
        <dbReference type="EC" id="1.8.4.11"/>
    </reaction>
</comment>
<evidence type="ECO:0000256" key="5">
    <source>
        <dbReference type="ARBA" id="ARBA00030643"/>
    </source>
</evidence>
<dbReference type="NCBIfam" id="TIGR00401">
    <property type="entry name" value="msrA"/>
    <property type="match status" value="1"/>
</dbReference>
<dbReference type="FunFam" id="3.30.1060.10:FF:000002">
    <property type="entry name" value="Peptide methionine sulfoxide reductase"/>
    <property type="match status" value="1"/>
</dbReference>
<dbReference type="AlphaFoldDB" id="A0A388MC05"/>
<dbReference type="OrthoDB" id="77405at2759"/>
<dbReference type="OMA" id="RYRCGRD"/>
<dbReference type="STRING" id="69332.A0A388MC05"/>
<gene>
    <name evidence="9" type="ORF">CBR_g54097</name>
</gene>
<evidence type="ECO:0000256" key="6">
    <source>
        <dbReference type="ARBA" id="ARBA00047806"/>
    </source>
</evidence>
<dbReference type="GO" id="GO:0034599">
    <property type="term" value="P:cellular response to oxidative stress"/>
    <property type="evidence" value="ECO:0007669"/>
    <property type="project" value="TreeGrafter"/>
</dbReference>
<dbReference type="GO" id="GO:0008113">
    <property type="term" value="F:peptide-methionine (S)-S-oxide reductase activity"/>
    <property type="evidence" value="ECO:0007669"/>
    <property type="project" value="UniProtKB-EC"/>
</dbReference>
<comment type="similarity">
    <text evidence="1">Belongs to the MsrA Met sulfoxide reductase family.</text>
</comment>
<dbReference type="InterPro" id="IPR002569">
    <property type="entry name" value="Met_Sox_Rdtase_MsrA_dom"/>
</dbReference>
<sequence>MAPGGLGTFLSTVFGAQRGSSSSEGNSVQQHPASRALELDNTVPAPGCELISFGAGCFWGVELAFQRVPGVTKTAVGYAQGSMDNPTYGDVCNGNTGHAEVVLVEYDPKATSLNTLLEVFWRRHDPTQLNRQGNDVGTQYRSGIYFYTPEQEALAKKSLADAEARIGRKIMTEILPARKFYMAEDYHQQYLSKGGRAGHKQSAAKGCNDPIRCYG</sequence>
<dbReference type="Gramene" id="GBG92002">
    <property type="protein sequence ID" value="GBG92002"/>
    <property type="gene ID" value="CBR_g54097"/>
</dbReference>
<dbReference type="PANTHER" id="PTHR42799">
    <property type="entry name" value="MITOCHONDRIAL PEPTIDE METHIONINE SULFOXIDE REDUCTASE"/>
    <property type="match status" value="1"/>
</dbReference>
<evidence type="ECO:0000256" key="3">
    <source>
        <dbReference type="ARBA" id="ARBA00023002"/>
    </source>
</evidence>
<accession>A0A388MC05</accession>
<organism evidence="9 10">
    <name type="scientific">Chara braunii</name>
    <name type="common">Braun's stonewort</name>
    <dbReference type="NCBI Taxonomy" id="69332"/>
    <lineage>
        <taxon>Eukaryota</taxon>
        <taxon>Viridiplantae</taxon>
        <taxon>Streptophyta</taxon>
        <taxon>Charophyceae</taxon>
        <taxon>Charales</taxon>
        <taxon>Characeae</taxon>
        <taxon>Chara</taxon>
    </lineage>
</organism>
<reference evidence="9 10" key="1">
    <citation type="journal article" date="2018" name="Cell">
        <title>The Chara Genome: Secondary Complexity and Implications for Plant Terrestrialization.</title>
        <authorList>
            <person name="Nishiyama T."/>
            <person name="Sakayama H."/>
            <person name="Vries J.D."/>
            <person name="Buschmann H."/>
            <person name="Saint-Marcoux D."/>
            <person name="Ullrich K.K."/>
            <person name="Haas F.B."/>
            <person name="Vanderstraeten L."/>
            <person name="Becker D."/>
            <person name="Lang D."/>
            <person name="Vosolsobe S."/>
            <person name="Rombauts S."/>
            <person name="Wilhelmsson P.K.I."/>
            <person name="Janitza P."/>
            <person name="Kern R."/>
            <person name="Heyl A."/>
            <person name="Rumpler F."/>
            <person name="Villalobos L.I.A.C."/>
            <person name="Clay J.M."/>
            <person name="Skokan R."/>
            <person name="Toyoda A."/>
            <person name="Suzuki Y."/>
            <person name="Kagoshima H."/>
            <person name="Schijlen E."/>
            <person name="Tajeshwar N."/>
            <person name="Catarino B."/>
            <person name="Hetherington A.J."/>
            <person name="Saltykova A."/>
            <person name="Bonnot C."/>
            <person name="Breuninger H."/>
            <person name="Symeonidi A."/>
            <person name="Radhakrishnan G.V."/>
            <person name="Van Nieuwerburgh F."/>
            <person name="Deforce D."/>
            <person name="Chang C."/>
            <person name="Karol K.G."/>
            <person name="Hedrich R."/>
            <person name="Ulvskov P."/>
            <person name="Glockner G."/>
            <person name="Delwiche C.F."/>
            <person name="Petrasek J."/>
            <person name="Van de Peer Y."/>
            <person name="Friml J."/>
            <person name="Beilby M."/>
            <person name="Dolan L."/>
            <person name="Kohara Y."/>
            <person name="Sugano S."/>
            <person name="Fujiyama A."/>
            <person name="Delaux P.-M."/>
            <person name="Quint M."/>
            <person name="TheiBen G."/>
            <person name="Hagemann M."/>
            <person name="Harholt J."/>
            <person name="Dunand C."/>
            <person name="Zachgo S."/>
            <person name="Langdale J."/>
            <person name="Maumus F."/>
            <person name="Straeten D.V.D."/>
            <person name="Gould S.B."/>
            <person name="Rensing S.A."/>
        </authorList>
    </citation>
    <scope>NUCLEOTIDE SEQUENCE [LARGE SCALE GENOMIC DNA]</scope>
    <source>
        <strain evidence="9 10">S276</strain>
    </source>
</reference>
<evidence type="ECO:0000256" key="2">
    <source>
        <dbReference type="ARBA" id="ARBA00012502"/>
    </source>
</evidence>
<evidence type="ECO:0000256" key="1">
    <source>
        <dbReference type="ARBA" id="ARBA00005591"/>
    </source>
</evidence>
<feature type="domain" description="Peptide methionine sulphoxide reductase MsrA" evidence="8">
    <location>
        <begin position="51"/>
        <end position="194"/>
    </location>
</feature>
<evidence type="ECO:0000313" key="10">
    <source>
        <dbReference type="Proteomes" id="UP000265515"/>
    </source>
</evidence>
<dbReference type="GO" id="GO:0005737">
    <property type="term" value="C:cytoplasm"/>
    <property type="evidence" value="ECO:0007669"/>
    <property type="project" value="TreeGrafter"/>
</dbReference>